<reference evidence="2 3" key="1">
    <citation type="submission" date="2019-06" db="EMBL/GenBank/DDBJ databases">
        <title>Description of Kitasatospora acidophila sp. nov. isolated from pine grove soil, and reclassification of Streptomyces novaecaesareae to Kitasatospora novaeceasareae comb. nov.</title>
        <authorList>
            <person name="Kim M.J."/>
        </authorList>
    </citation>
    <scope>NUCLEOTIDE SEQUENCE [LARGE SCALE GENOMIC DNA]</scope>
    <source>
        <strain evidence="2 3">MMS16-CNU292</strain>
    </source>
</reference>
<feature type="region of interest" description="Disordered" evidence="1">
    <location>
        <begin position="100"/>
        <end position="123"/>
    </location>
</feature>
<protein>
    <submittedName>
        <fullName evidence="2">Uncharacterized protein</fullName>
    </submittedName>
</protein>
<evidence type="ECO:0000313" key="2">
    <source>
        <dbReference type="EMBL" id="TQF02803.1"/>
    </source>
</evidence>
<evidence type="ECO:0000256" key="1">
    <source>
        <dbReference type="SAM" id="MobiDB-lite"/>
    </source>
</evidence>
<accession>A0A540W1D0</accession>
<name>A0A540W1D0_9ACTN</name>
<gene>
    <name evidence="2" type="ORF">E6W39_11725</name>
</gene>
<evidence type="ECO:0000313" key="3">
    <source>
        <dbReference type="Proteomes" id="UP000319103"/>
    </source>
</evidence>
<keyword evidence="3" id="KW-1185">Reference proteome</keyword>
<dbReference type="AlphaFoldDB" id="A0A540W1D0"/>
<dbReference type="Proteomes" id="UP000319103">
    <property type="component" value="Unassembled WGS sequence"/>
</dbReference>
<feature type="compositionally biased region" description="Low complexity" evidence="1">
    <location>
        <begin position="102"/>
        <end position="123"/>
    </location>
</feature>
<dbReference type="EMBL" id="VIGB01000003">
    <property type="protein sequence ID" value="TQF02803.1"/>
    <property type="molecule type" value="Genomic_DNA"/>
</dbReference>
<sequence length="123" mass="12792">MSENLDRLVAEGVAIWLDTLSRQRLVTGGLALRLLLLRGVRGQDGVRPFPADGGLATAAGKRVPFGNSSLLLAVDLASRHASWNSVRVIVSLVYKVARKAARGSGSTAASGRGQGRRTTGAAA</sequence>
<proteinExistence type="predicted"/>
<comment type="caution">
    <text evidence="2">The sequence shown here is derived from an EMBL/GenBank/DDBJ whole genome shotgun (WGS) entry which is preliminary data.</text>
</comment>
<organism evidence="2 3">
    <name type="scientific">Kitasatospora acidiphila</name>
    <dbReference type="NCBI Taxonomy" id="2567942"/>
    <lineage>
        <taxon>Bacteria</taxon>
        <taxon>Bacillati</taxon>
        <taxon>Actinomycetota</taxon>
        <taxon>Actinomycetes</taxon>
        <taxon>Kitasatosporales</taxon>
        <taxon>Streptomycetaceae</taxon>
        <taxon>Kitasatospora</taxon>
    </lineage>
</organism>